<evidence type="ECO:0000313" key="3">
    <source>
        <dbReference type="EMBL" id="CAL8113606.1"/>
    </source>
</evidence>
<name>A0ABP1QX22_9HEXA</name>
<dbReference type="InterPro" id="IPR025762">
    <property type="entry name" value="DFDF"/>
</dbReference>
<sequence>MSQQEKQKQTEKFVGCILSVKTKPGRYGDVQHIIGTVREIDVDSAEQAIVLDQAMSNGAMLPDGYVLLSSQIADLQVMGKANEIQANLKSAYSQSEAVKSQESSIIQEINQSEPNVLNSNSHSISDHTNNFNSSSSNGAESIRPSNGNHMHKIGVQPHVNNNSAALIHSITSAIADYTVRNNLSGTDDSNGYMIAKPKPRKPDGGVTYATSPQHKGLEQKVSEGLTNQVSSNASKSSTNMGLSSNTASDDGNILVRTFGNLSTSLGLGASLNGQALFNAVANSNKHSAVPAANVKKQNAPSPSKLSPQKPLMYDHKKLGVLSQFVSAENAAGQAYTAENNQLGSATTPSGKSINNNHNENKLPRGQGKATVGRVRHGETFESMTKAEMAVEFDFEESNAQFEKLPVSCTKPTKVTKNPHFCSTDTTYLADRAVESIKLKESVSSAKQFVTDTGVVIPSVDLSTRSKILNLAHETGLTHPRVVEVMGRAVVQATVPLLGDAYRLSPERAEDRPWVLVCVGPHWQGAIGIASARILASLGIHTYVYSPKEEVHLCAAEELLYNLTGEMLTRNIGDLKGIHFDAVVMAVDDHLSRTLNVVPFSRWLNSCPVVFVDPPLISSYRQPIDAICSGNPKGRRIVIVSPVLPIAYPSDPSVKIFLVNLGIPQNIFERNDVLYKSPFGDKLVIQIFSAGSK</sequence>
<feature type="compositionally biased region" description="Polar residues" evidence="1">
    <location>
        <begin position="118"/>
        <end position="148"/>
    </location>
</feature>
<reference evidence="3 4" key="1">
    <citation type="submission" date="2024-08" db="EMBL/GenBank/DDBJ databases">
        <authorList>
            <person name="Cucini C."/>
            <person name="Frati F."/>
        </authorList>
    </citation>
    <scope>NUCLEOTIDE SEQUENCE [LARGE SCALE GENOMIC DNA]</scope>
</reference>
<comment type="caution">
    <text evidence="3">The sequence shown here is derived from an EMBL/GenBank/DDBJ whole genome shotgun (WGS) entry which is preliminary data.</text>
</comment>
<feature type="compositionally biased region" description="Low complexity" evidence="1">
    <location>
        <begin position="300"/>
        <end position="310"/>
    </location>
</feature>
<dbReference type="Gene3D" id="3.40.50.10260">
    <property type="entry name" value="YjeF N-terminal domain"/>
    <property type="match status" value="1"/>
</dbReference>
<feature type="domain" description="DFDF" evidence="2">
    <location>
        <begin position="380"/>
        <end position="416"/>
    </location>
</feature>
<feature type="region of interest" description="Disordered" evidence="1">
    <location>
        <begin position="190"/>
        <end position="211"/>
    </location>
</feature>
<dbReference type="PANTHER" id="PTHR13612:SF0">
    <property type="entry name" value="ENHANCER OF MRNA-DECAPPING PROTEIN 3"/>
    <property type="match status" value="1"/>
</dbReference>
<evidence type="ECO:0000313" key="4">
    <source>
        <dbReference type="Proteomes" id="UP001642540"/>
    </source>
</evidence>
<protein>
    <recommendedName>
        <fullName evidence="2">DFDF domain-containing protein</fullName>
    </recommendedName>
</protein>
<feature type="region of interest" description="Disordered" evidence="1">
    <location>
        <begin position="288"/>
        <end position="310"/>
    </location>
</feature>
<gene>
    <name evidence="3" type="ORF">ODALV1_LOCUS16092</name>
</gene>
<feature type="region of interest" description="Disordered" evidence="1">
    <location>
        <begin position="226"/>
        <end position="249"/>
    </location>
</feature>
<dbReference type="Proteomes" id="UP001642540">
    <property type="component" value="Unassembled WGS sequence"/>
</dbReference>
<dbReference type="SUPFAM" id="SSF64153">
    <property type="entry name" value="YjeF N-terminal domain-like"/>
    <property type="match status" value="1"/>
</dbReference>
<feature type="region of interest" description="Disordered" evidence="1">
    <location>
        <begin position="118"/>
        <end position="155"/>
    </location>
</feature>
<dbReference type="EMBL" id="CAXLJM020000049">
    <property type="protein sequence ID" value="CAL8113606.1"/>
    <property type="molecule type" value="Genomic_DNA"/>
</dbReference>
<accession>A0ABP1QX22</accession>
<dbReference type="PANTHER" id="PTHR13612">
    <property type="entry name" value="ENHANCER OF MRNA-DECAPPING PROTEIN 3"/>
    <property type="match status" value="1"/>
</dbReference>
<feature type="region of interest" description="Disordered" evidence="1">
    <location>
        <begin position="338"/>
        <end position="373"/>
    </location>
</feature>
<dbReference type="PROSITE" id="PS51512">
    <property type="entry name" value="DFDF"/>
    <property type="match status" value="1"/>
</dbReference>
<dbReference type="InterPro" id="IPR036652">
    <property type="entry name" value="YjeF_N_dom_sf"/>
</dbReference>
<evidence type="ECO:0000256" key="1">
    <source>
        <dbReference type="SAM" id="MobiDB-lite"/>
    </source>
</evidence>
<evidence type="ECO:0000259" key="2">
    <source>
        <dbReference type="PROSITE" id="PS51512"/>
    </source>
</evidence>
<feature type="compositionally biased region" description="Polar residues" evidence="1">
    <location>
        <begin position="338"/>
        <end position="357"/>
    </location>
</feature>
<proteinExistence type="predicted"/>
<keyword evidence="4" id="KW-1185">Reference proteome</keyword>
<organism evidence="3 4">
    <name type="scientific">Orchesella dallaii</name>
    <dbReference type="NCBI Taxonomy" id="48710"/>
    <lineage>
        <taxon>Eukaryota</taxon>
        <taxon>Metazoa</taxon>
        <taxon>Ecdysozoa</taxon>
        <taxon>Arthropoda</taxon>
        <taxon>Hexapoda</taxon>
        <taxon>Collembola</taxon>
        <taxon>Entomobryomorpha</taxon>
        <taxon>Entomobryoidea</taxon>
        <taxon>Orchesellidae</taxon>
        <taxon>Orchesellinae</taxon>
        <taxon>Orchesella</taxon>
    </lineage>
</organism>